<evidence type="ECO:0000313" key="3">
    <source>
        <dbReference type="Proteomes" id="UP001626536"/>
    </source>
</evidence>
<organism evidence="2 3">
    <name type="scientific">Methylocapsa polymorpha</name>
    <dbReference type="NCBI Taxonomy" id="3080828"/>
    <lineage>
        <taxon>Bacteria</taxon>
        <taxon>Pseudomonadati</taxon>
        <taxon>Pseudomonadota</taxon>
        <taxon>Alphaproteobacteria</taxon>
        <taxon>Hyphomicrobiales</taxon>
        <taxon>Beijerinckiaceae</taxon>
        <taxon>Methylocapsa</taxon>
    </lineage>
</organism>
<feature type="region of interest" description="Disordered" evidence="1">
    <location>
        <begin position="1"/>
        <end position="50"/>
    </location>
</feature>
<evidence type="ECO:0000313" key="2">
    <source>
        <dbReference type="EMBL" id="WOJ88283.1"/>
    </source>
</evidence>
<proteinExistence type="predicted"/>
<reference evidence="2 3" key="1">
    <citation type="submission" date="2023-10" db="EMBL/GenBank/DDBJ databases">
        <title>Novel methanotroph of the genus Methylocapsa from a subarctic wetland.</title>
        <authorList>
            <person name="Belova S.E."/>
            <person name="Oshkin I.Y."/>
            <person name="Miroshnikov K."/>
            <person name="Dedysh S.N."/>
        </authorList>
    </citation>
    <scope>NUCLEOTIDE SEQUENCE [LARGE SCALE GENOMIC DNA]</scope>
    <source>
        <strain evidence="2 3">RX1</strain>
    </source>
</reference>
<accession>A0ABZ0HP37</accession>
<dbReference type="RefSeq" id="WP_407337719.1">
    <property type="nucleotide sequence ID" value="NZ_CP136862.1"/>
</dbReference>
<dbReference type="EMBL" id="CP136862">
    <property type="protein sequence ID" value="WOJ88283.1"/>
    <property type="molecule type" value="Genomic_DNA"/>
</dbReference>
<name>A0ABZ0HP37_9HYPH</name>
<sequence length="109" mass="12082">MTKENKPRQQPISSTKHKAPQRPSNEQASMAAEFSFDPKGKQEPVDIESSKDGWSEYTLADGSVIRLKAVLMDVKKAVGQYDLAGDPIYVIQSALVNQVRAPDHLKKKS</sequence>
<feature type="compositionally biased region" description="Basic and acidic residues" evidence="1">
    <location>
        <begin position="36"/>
        <end position="50"/>
    </location>
</feature>
<protein>
    <submittedName>
        <fullName evidence="2">Uncharacterized protein</fullName>
    </submittedName>
</protein>
<dbReference type="Proteomes" id="UP001626536">
    <property type="component" value="Chromosome"/>
</dbReference>
<evidence type="ECO:0000256" key="1">
    <source>
        <dbReference type="SAM" id="MobiDB-lite"/>
    </source>
</evidence>
<gene>
    <name evidence="2" type="ORF">RZS28_10545</name>
</gene>
<keyword evidence="3" id="KW-1185">Reference proteome</keyword>